<name>A0AAD5SUE6_9FUNG</name>
<comment type="caution">
    <text evidence="2">The sequence shown here is derived from an EMBL/GenBank/DDBJ whole genome shotgun (WGS) entry which is preliminary data.</text>
</comment>
<dbReference type="EMBL" id="JADGJH010003781">
    <property type="protein sequence ID" value="KAJ3088835.1"/>
    <property type="molecule type" value="Genomic_DNA"/>
</dbReference>
<sequence>MGNYSYGEVGQDMCKSEAEYAATGEPGDTAFEAQIARRFFGAAARRPAWGGDTQAALFAGAAAAPAAAPALHACGVGAQLLAPDDAQPTPVFLAHGSYGRATLPAVAASLAWAAAIDAGAGPVRFFYATLYPRLVRALRRAAPLLGAAPQNLVFVVNVEAAIACVLKALPKLLPHSASSCSATEEINSSTSSNSTSNTSSITLATFNFSYAACQYALHNCAKENNWSFALIPTTFPISQASIVNDLTTFLESSKISVLLFEHIASPSALVLPIQSLVRICRENNILSIVDGAHGLGILDLQLDLWLPDFYATNAHKWLCHSRG</sequence>
<dbReference type="PANTHER" id="PTHR43092:SF2">
    <property type="entry name" value="HERCYNYLCYSTEINE SULFOXIDE LYASE"/>
    <property type="match status" value="1"/>
</dbReference>
<dbReference type="InterPro" id="IPR015421">
    <property type="entry name" value="PyrdxlP-dep_Trfase_major"/>
</dbReference>
<evidence type="ECO:0000313" key="3">
    <source>
        <dbReference type="Proteomes" id="UP001211907"/>
    </source>
</evidence>
<keyword evidence="1" id="KW-0663">Pyridoxal phosphate</keyword>
<evidence type="ECO:0000256" key="1">
    <source>
        <dbReference type="ARBA" id="ARBA00022898"/>
    </source>
</evidence>
<dbReference type="InterPro" id="IPR015424">
    <property type="entry name" value="PyrdxlP-dep_Trfase"/>
</dbReference>
<evidence type="ECO:0000313" key="2">
    <source>
        <dbReference type="EMBL" id="KAJ3088835.1"/>
    </source>
</evidence>
<accession>A0AAD5SUE6</accession>
<feature type="non-terminal residue" evidence="2">
    <location>
        <position position="323"/>
    </location>
</feature>
<keyword evidence="3" id="KW-1185">Reference proteome</keyword>
<dbReference type="AlphaFoldDB" id="A0AAD5SUE6"/>
<dbReference type="SUPFAM" id="SSF53383">
    <property type="entry name" value="PLP-dependent transferases"/>
    <property type="match status" value="1"/>
</dbReference>
<evidence type="ECO:0008006" key="4">
    <source>
        <dbReference type="Google" id="ProtNLM"/>
    </source>
</evidence>
<protein>
    <recommendedName>
        <fullName evidence="4">Aminotransferase class V domain-containing protein</fullName>
    </recommendedName>
</protein>
<proteinExistence type="predicted"/>
<organism evidence="2 3">
    <name type="scientific">Physocladia obscura</name>
    <dbReference type="NCBI Taxonomy" id="109957"/>
    <lineage>
        <taxon>Eukaryota</taxon>
        <taxon>Fungi</taxon>
        <taxon>Fungi incertae sedis</taxon>
        <taxon>Chytridiomycota</taxon>
        <taxon>Chytridiomycota incertae sedis</taxon>
        <taxon>Chytridiomycetes</taxon>
        <taxon>Chytridiales</taxon>
        <taxon>Chytriomycetaceae</taxon>
        <taxon>Physocladia</taxon>
    </lineage>
</organism>
<gene>
    <name evidence="2" type="ORF">HK100_007931</name>
</gene>
<dbReference type="Gene3D" id="3.40.640.10">
    <property type="entry name" value="Type I PLP-dependent aspartate aminotransferase-like (Major domain)"/>
    <property type="match status" value="1"/>
</dbReference>
<dbReference type="Proteomes" id="UP001211907">
    <property type="component" value="Unassembled WGS sequence"/>
</dbReference>
<reference evidence="2" key="1">
    <citation type="submission" date="2020-05" db="EMBL/GenBank/DDBJ databases">
        <title>Phylogenomic resolution of chytrid fungi.</title>
        <authorList>
            <person name="Stajich J.E."/>
            <person name="Amses K."/>
            <person name="Simmons R."/>
            <person name="Seto K."/>
            <person name="Myers J."/>
            <person name="Bonds A."/>
            <person name="Quandt C.A."/>
            <person name="Barry K."/>
            <person name="Liu P."/>
            <person name="Grigoriev I."/>
            <person name="Longcore J.E."/>
            <person name="James T.Y."/>
        </authorList>
    </citation>
    <scope>NUCLEOTIDE SEQUENCE</scope>
    <source>
        <strain evidence="2">JEL0513</strain>
    </source>
</reference>
<dbReference type="PANTHER" id="PTHR43092">
    <property type="entry name" value="L-CYSTEINE DESULFHYDRASE"/>
    <property type="match status" value="1"/>
</dbReference>